<evidence type="ECO:0000313" key="1">
    <source>
        <dbReference type="EMBL" id="KRY28765.1"/>
    </source>
</evidence>
<dbReference type="OrthoDB" id="10578195at2759"/>
<reference evidence="1 2" key="1">
    <citation type="submission" date="2015-01" db="EMBL/GenBank/DDBJ databases">
        <title>Evolution of Trichinella species and genotypes.</title>
        <authorList>
            <person name="Korhonen P.K."/>
            <person name="Edoardo P."/>
            <person name="Giuseppe L.R."/>
            <person name="Gasser R.B."/>
        </authorList>
    </citation>
    <scope>NUCLEOTIDE SEQUENCE [LARGE SCALE GENOMIC DNA]</scope>
    <source>
        <strain evidence="1">ISS3</strain>
    </source>
</reference>
<accession>A0A0V1AVN5</accession>
<evidence type="ECO:0000313" key="2">
    <source>
        <dbReference type="Proteomes" id="UP000054776"/>
    </source>
</evidence>
<gene>
    <name evidence="1" type="ORF">T01_7085</name>
</gene>
<protein>
    <submittedName>
        <fullName evidence="1">Uncharacterized protein</fullName>
    </submittedName>
</protein>
<proteinExistence type="predicted"/>
<dbReference type="InParanoid" id="A0A0V1AVN5"/>
<keyword evidence="2" id="KW-1185">Reference proteome</keyword>
<dbReference type="AlphaFoldDB" id="A0A0V1AVN5"/>
<dbReference type="EMBL" id="JYDH01000192">
    <property type="protein sequence ID" value="KRY28765.1"/>
    <property type="molecule type" value="Genomic_DNA"/>
</dbReference>
<sequence>MKRCIFEKKKKIAAASSMLGAGVANDAISSVNIMRAIKKNKKTINKWAVDGALLPSRNHCLSLFDKTHSELTNRSESGNKQRSQL</sequence>
<dbReference type="Proteomes" id="UP000054776">
    <property type="component" value="Unassembled WGS sequence"/>
</dbReference>
<comment type="caution">
    <text evidence="1">The sequence shown here is derived from an EMBL/GenBank/DDBJ whole genome shotgun (WGS) entry which is preliminary data.</text>
</comment>
<organism evidence="1 2">
    <name type="scientific">Trichinella spiralis</name>
    <name type="common">Trichina worm</name>
    <dbReference type="NCBI Taxonomy" id="6334"/>
    <lineage>
        <taxon>Eukaryota</taxon>
        <taxon>Metazoa</taxon>
        <taxon>Ecdysozoa</taxon>
        <taxon>Nematoda</taxon>
        <taxon>Enoplea</taxon>
        <taxon>Dorylaimia</taxon>
        <taxon>Trichinellida</taxon>
        <taxon>Trichinellidae</taxon>
        <taxon>Trichinella</taxon>
    </lineage>
</organism>
<name>A0A0V1AVN5_TRISP</name>